<comment type="caution">
    <text evidence="2">The sequence shown here is derived from an EMBL/GenBank/DDBJ whole genome shotgun (WGS) entry which is preliminary data.</text>
</comment>
<dbReference type="PANTHER" id="PTHR21666">
    <property type="entry name" value="PEPTIDASE-RELATED"/>
    <property type="match status" value="1"/>
</dbReference>
<dbReference type="EMBL" id="ADFQ01000084">
    <property type="protein sequence ID" value="EFN90796.1"/>
    <property type="molecule type" value="Genomic_DNA"/>
</dbReference>
<dbReference type="eggNOG" id="COG0739">
    <property type="taxonomic scope" value="Bacteria"/>
</dbReference>
<organism evidence="2 3">
    <name type="scientific">Prevotella amnii CRIS 21A-A</name>
    <dbReference type="NCBI Taxonomy" id="679191"/>
    <lineage>
        <taxon>Bacteria</taxon>
        <taxon>Pseudomonadati</taxon>
        <taxon>Bacteroidota</taxon>
        <taxon>Bacteroidia</taxon>
        <taxon>Bacteroidales</taxon>
        <taxon>Prevotellaceae</taxon>
        <taxon>Prevotella</taxon>
    </lineage>
</organism>
<protein>
    <submittedName>
        <fullName evidence="2">Peptidase, M23 family</fullName>
    </submittedName>
</protein>
<dbReference type="PANTHER" id="PTHR21666:SF270">
    <property type="entry name" value="MUREIN HYDROLASE ACTIVATOR ENVC"/>
    <property type="match status" value="1"/>
</dbReference>
<dbReference type="CDD" id="cd12797">
    <property type="entry name" value="M23_peptidase"/>
    <property type="match status" value="1"/>
</dbReference>
<feature type="domain" description="M23ase beta-sheet core" evidence="1">
    <location>
        <begin position="48"/>
        <end position="133"/>
    </location>
</feature>
<evidence type="ECO:0000313" key="2">
    <source>
        <dbReference type="EMBL" id="EFN90796.1"/>
    </source>
</evidence>
<sequence>MEMTDYKDMLLESASGFMMPFTLEDKEELSVILPFGEQTHPKTGERFQHKGIDYAIKDRPLYAIASGMVIGAGHDAVHENYIITRYGKYEITYGHVSEAYSPYGTNVKAGQEIAHAGDFLHLGVRFNGKELNPENFLAMIWANIQQLAAMGISQQPTNEKLGSKKITTKYDNCHDEIIALMLRYLPTYMNELRTKVYTPPKKMESSLRNILSQAANKNYFYESIPNLSNPLGLSDRSAPLVEKIQEILIEDFLNFLALRQGIYPSSWDETQKKNFLKKLPQTA</sequence>
<accession>E1GX10</accession>
<dbReference type="Pfam" id="PF01551">
    <property type="entry name" value="Peptidase_M23"/>
    <property type="match status" value="1"/>
</dbReference>
<gene>
    <name evidence="2" type="ORF">HMPREF9018_0128</name>
</gene>
<dbReference type="Proteomes" id="UP000016016">
    <property type="component" value="Unassembled WGS sequence"/>
</dbReference>
<evidence type="ECO:0000259" key="1">
    <source>
        <dbReference type="Pfam" id="PF01551"/>
    </source>
</evidence>
<dbReference type="GO" id="GO:0004222">
    <property type="term" value="F:metalloendopeptidase activity"/>
    <property type="evidence" value="ECO:0007669"/>
    <property type="project" value="TreeGrafter"/>
</dbReference>
<name>E1GX10_9BACT</name>
<dbReference type="RefSeq" id="WP_008450020.1">
    <property type="nucleotide sequence ID" value="NZ_ADFQ01000084.1"/>
</dbReference>
<evidence type="ECO:0000313" key="3">
    <source>
        <dbReference type="Proteomes" id="UP000016016"/>
    </source>
</evidence>
<dbReference type="SUPFAM" id="SSF51261">
    <property type="entry name" value="Duplicated hybrid motif"/>
    <property type="match status" value="1"/>
</dbReference>
<reference evidence="2 3" key="1">
    <citation type="submission" date="2010-09" db="EMBL/GenBank/DDBJ databases">
        <authorList>
            <person name="Harkins D.M."/>
            <person name="Madupu R."/>
            <person name="Durkin A.S."/>
            <person name="Torralba M."/>
            <person name="Methe B."/>
            <person name="Sutton G.G."/>
            <person name="Nelson K.E."/>
        </authorList>
    </citation>
    <scope>NUCLEOTIDE SEQUENCE [LARGE SCALE GENOMIC DNA]</scope>
    <source>
        <strain evidence="2 3">CRIS 21A-A</strain>
    </source>
</reference>
<dbReference type="AlphaFoldDB" id="E1GX10"/>
<proteinExistence type="predicted"/>
<dbReference type="InterPro" id="IPR050570">
    <property type="entry name" value="Cell_wall_metabolism_enzyme"/>
</dbReference>
<dbReference type="InterPro" id="IPR011055">
    <property type="entry name" value="Dup_hybrid_motif"/>
</dbReference>
<dbReference type="Gene3D" id="2.70.70.10">
    <property type="entry name" value="Glucose Permease (Domain IIA)"/>
    <property type="match status" value="1"/>
</dbReference>
<dbReference type="InterPro" id="IPR016047">
    <property type="entry name" value="M23ase_b-sheet_dom"/>
</dbReference>